<dbReference type="InterPro" id="IPR050758">
    <property type="entry name" value="Znf_C2H2-type"/>
</dbReference>
<comment type="subcellular location">
    <subcellularLocation>
        <location evidence="1">Nucleus</location>
    </subcellularLocation>
</comment>
<dbReference type="InterPro" id="IPR036236">
    <property type="entry name" value="Znf_C2H2_sf"/>
</dbReference>
<protein>
    <recommendedName>
        <fullName evidence="11">Zinc finger protein</fullName>
    </recommendedName>
</protein>
<dbReference type="SMART" id="SM00349">
    <property type="entry name" value="KRAB"/>
    <property type="match status" value="1"/>
</dbReference>
<keyword evidence="5" id="KW-0862">Zinc</keyword>
<dbReference type="PROSITE" id="PS50157">
    <property type="entry name" value="ZINC_FINGER_C2H2_2"/>
    <property type="match status" value="2"/>
</dbReference>
<evidence type="ECO:0000259" key="8">
    <source>
        <dbReference type="PROSITE" id="PS50805"/>
    </source>
</evidence>
<proteinExistence type="predicted"/>
<gene>
    <name evidence="9" type="ORF">U0070_008462</name>
</gene>
<feature type="domain" description="C2H2-type" evidence="7">
    <location>
        <begin position="211"/>
        <end position="238"/>
    </location>
</feature>
<dbReference type="GO" id="GO:0006355">
    <property type="term" value="P:regulation of DNA-templated transcription"/>
    <property type="evidence" value="ECO:0007669"/>
    <property type="project" value="InterPro"/>
</dbReference>
<dbReference type="AlphaFoldDB" id="A0AAW0I6L2"/>
<evidence type="ECO:0000256" key="1">
    <source>
        <dbReference type="ARBA" id="ARBA00004123"/>
    </source>
</evidence>
<dbReference type="EMBL" id="JBBHLL010000212">
    <property type="protein sequence ID" value="KAK7809812.1"/>
    <property type="molecule type" value="Genomic_DNA"/>
</dbReference>
<dbReference type="InterPro" id="IPR036051">
    <property type="entry name" value="KRAB_dom_sf"/>
</dbReference>
<evidence type="ECO:0000256" key="2">
    <source>
        <dbReference type="ARBA" id="ARBA00022723"/>
    </source>
</evidence>
<dbReference type="CDD" id="cd07765">
    <property type="entry name" value="KRAB_A-box"/>
    <property type="match status" value="1"/>
</dbReference>
<feature type="domain" description="KRAB" evidence="8">
    <location>
        <begin position="1"/>
        <end position="72"/>
    </location>
</feature>
<evidence type="ECO:0000256" key="3">
    <source>
        <dbReference type="ARBA" id="ARBA00022737"/>
    </source>
</evidence>
<evidence type="ECO:0000256" key="6">
    <source>
        <dbReference type="PROSITE-ProRule" id="PRU00042"/>
    </source>
</evidence>
<reference evidence="9 10" key="1">
    <citation type="journal article" date="2023" name="bioRxiv">
        <title>Conserved and derived expression patterns and positive selection on dental genes reveal complex evolutionary context of ever-growing rodent molars.</title>
        <authorList>
            <person name="Calamari Z.T."/>
            <person name="Song A."/>
            <person name="Cohen E."/>
            <person name="Akter M."/>
            <person name="Roy R.D."/>
            <person name="Hallikas O."/>
            <person name="Christensen M.M."/>
            <person name="Li P."/>
            <person name="Marangoni P."/>
            <person name="Jernvall J."/>
            <person name="Klein O.D."/>
        </authorList>
    </citation>
    <scope>NUCLEOTIDE SEQUENCE [LARGE SCALE GENOMIC DNA]</scope>
    <source>
        <strain evidence="9">V071</strain>
    </source>
</reference>
<organism evidence="9 10">
    <name type="scientific">Myodes glareolus</name>
    <name type="common">Bank vole</name>
    <name type="synonym">Clethrionomys glareolus</name>
    <dbReference type="NCBI Taxonomy" id="447135"/>
    <lineage>
        <taxon>Eukaryota</taxon>
        <taxon>Metazoa</taxon>
        <taxon>Chordata</taxon>
        <taxon>Craniata</taxon>
        <taxon>Vertebrata</taxon>
        <taxon>Euteleostomi</taxon>
        <taxon>Mammalia</taxon>
        <taxon>Eutheria</taxon>
        <taxon>Euarchontoglires</taxon>
        <taxon>Glires</taxon>
        <taxon>Rodentia</taxon>
        <taxon>Myomorpha</taxon>
        <taxon>Muroidea</taxon>
        <taxon>Cricetidae</taxon>
        <taxon>Arvicolinae</taxon>
        <taxon>Myodes</taxon>
    </lineage>
</organism>
<dbReference type="PANTHER" id="PTHR23234">
    <property type="entry name" value="ZNF44 PROTEIN"/>
    <property type="match status" value="1"/>
</dbReference>
<dbReference type="GO" id="GO:0008270">
    <property type="term" value="F:zinc ion binding"/>
    <property type="evidence" value="ECO:0007669"/>
    <property type="project" value="UniProtKB-KW"/>
</dbReference>
<evidence type="ECO:0008006" key="11">
    <source>
        <dbReference type="Google" id="ProtNLM"/>
    </source>
</evidence>
<dbReference type="Proteomes" id="UP001488838">
    <property type="component" value="Unassembled WGS sequence"/>
</dbReference>
<dbReference type="Gene3D" id="3.30.160.60">
    <property type="entry name" value="Classic Zinc Finger"/>
    <property type="match status" value="1"/>
</dbReference>
<comment type="caution">
    <text evidence="9">The sequence shown here is derived from an EMBL/GenBank/DDBJ whole genome shotgun (WGS) entry which is preliminary data.</text>
</comment>
<dbReference type="InterPro" id="IPR001909">
    <property type="entry name" value="KRAB"/>
</dbReference>
<keyword evidence="10" id="KW-1185">Reference proteome</keyword>
<evidence type="ECO:0000256" key="4">
    <source>
        <dbReference type="ARBA" id="ARBA00022771"/>
    </source>
</evidence>
<sequence length="273" mass="31949">DVHVNFTHEEWALLDPSQKSLYKDVMLETYWNLSSIGYKWEDHNIEERCQSYRRHGSCIICHPEHKPCEHKEYGKKQCTSVSPRTFKSCIVVPTMRRHDGCDTSSQLIGFPPSVTIHRHSHIRDTPYEYKEYGNSCAFTRLLCTCSVTSTTGKCYVCNQCGKTLNSSSCLQRREKNHIQKRSDKCGPCTKDSNHHGYFQRHNTTNEVEDIYECKQHDKTFISDYSLKVHKKPHLVVRPYEYNQIFIKYIELILEKKGMNVINVIKPLHIAVIF</sequence>
<keyword evidence="3" id="KW-0677">Repeat</keyword>
<evidence type="ECO:0000313" key="9">
    <source>
        <dbReference type="EMBL" id="KAK7809812.1"/>
    </source>
</evidence>
<evidence type="ECO:0000256" key="5">
    <source>
        <dbReference type="ARBA" id="ARBA00022833"/>
    </source>
</evidence>
<dbReference type="Gene3D" id="6.10.140.140">
    <property type="match status" value="1"/>
</dbReference>
<name>A0AAW0I6L2_MYOGA</name>
<keyword evidence="4 6" id="KW-0863">Zinc-finger</keyword>
<dbReference type="InterPro" id="IPR013087">
    <property type="entry name" value="Znf_C2H2_type"/>
</dbReference>
<evidence type="ECO:0000259" key="7">
    <source>
        <dbReference type="PROSITE" id="PS50157"/>
    </source>
</evidence>
<feature type="non-terminal residue" evidence="9">
    <location>
        <position position="1"/>
    </location>
</feature>
<dbReference type="PROSITE" id="PS50805">
    <property type="entry name" value="KRAB"/>
    <property type="match status" value="1"/>
</dbReference>
<dbReference type="SUPFAM" id="SSF57667">
    <property type="entry name" value="beta-beta-alpha zinc fingers"/>
    <property type="match status" value="3"/>
</dbReference>
<dbReference type="Pfam" id="PF01352">
    <property type="entry name" value="KRAB"/>
    <property type="match status" value="1"/>
</dbReference>
<dbReference type="GO" id="GO:0005634">
    <property type="term" value="C:nucleus"/>
    <property type="evidence" value="ECO:0007669"/>
    <property type="project" value="UniProtKB-SubCell"/>
</dbReference>
<accession>A0AAW0I6L2</accession>
<evidence type="ECO:0000313" key="10">
    <source>
        <dbReference type="Proteomes" id="UP001488838"/>
    </source>
</evidence>
<keyword evidence="2" id="KW-0479">Metal-binding</keyword>
<dbReference type="PANTHER" id="PTHR23234:SF10">
    <property type="entry name" value="RIKEN CDNA 6720489N17 GENE-RELATED"/>
    <property type="match status" value="1"/>
</dbReference>
<feature type="domain" description="C2H2-type" evidence="7">
    <location>
        <begin position="155"/>
        <end position="182"/>
    </location>
</feature>
<dbReference type="SUPFAM" id="SSF109640">
    <property type="entry name" value="KRAB domain (Kruppel-associated box)"/>
    <property type="match status" value="1"/>
</dbReference>